<feature type="compositionally biased region" description="Gly residues" evidence="6">
    <location>
        <begin position="177"/>
        <end position="187"/>
    </location>
</feature>
<dbReference type="Gene3D" id="3.30.70.100">
    <property type="match status" value="1"/>
</dbReference>
<evidence type="ECO:0000256" key="2">
    <source>
        <dbReference type="ARBA" id="ARBA00022723"/>
    </source>
</evidence>
<feature type="region of interest" description="Disordered" evidence="6">
    <location>
        <begin position="1"/>
        <end position="37"/>
    </location>
</feature>
<keyword evidence="9" id="KW-1185">Reference proteome</keyword>
<keyword evidence="3" id="KW-0449">Lipoprotein</keyword>
<evidence type="ECO:0000259" key="7">
    <source>
        <dbReference type="PROSITE" id="PS50846"/>
    </source>
</evidence>
<keyword evidence="2" id="KW-0479">Metal-binding</keyword>
<dbReference type="Pfam" id="PF00403">
    <property type="entry name" value="HMA"/>
    <property type="match status" value="1"/>
</dbReference>
<proteinExistence type="inferred from homology"/>
<evidence type="ECO:0000256" key="5">
    <source>
        <dbReference type="ARBA" id="ARBA00024045"/>
    </source>
</evidence>
<evidence type="ECO:0000313" key="9">
    <source>
        <dbReference type="Proteomes" id="UP000593562"/>
    </source>
</evidence>
<feature type="domain" description="HMA" evidence="7">
    <location>
        <begin position="42"/>
        <end position="105"/>
    </location>
</feature>
<accession>A0A7J7D0N7</accession>
<dbReference type="FunCoup" id="A0A7J7D0N7">
    <property type="interactions" value="39"/>
</dbReference>
<keyword evidence="1" id="KW-0488">Methylation</keyword>
<feature type="compositionally biased region" description="Polar residues" evidence="6">
    <location>
        <begin position="150"/>
        <end position="164"/>
    </location>
</feature>
<dbReference type="InterPro" id="IPR036163">
    <property type="entry name" value="HMA_dom_sf"/>
</dbReference>
<dbReference type="InParanoid" id="A0A7J7D0N7"/>
<keyword evidence="4" id="KW-0636">Prenylation</keyword>
<feature type="compositionally biased region" description="Basic and acidic residues" evidence="6">
    <location>
        <begin position="8"/>
        <end position="32"/>
    </location>
</feature>
<reference evidence="8 9" key="1">
    <citation type="journal article" date="2020" name="Nat. Commun.">
        <title>Genome of Tripterygium wilfordii and identification of cytochrome P450 involved in triptolide biosynthesis.</title>
        <authorList>
            <person name="Tu L."/>
            <person name="Su P."/>
            <person name="Zhang Z."/>
            <person name="Gao L."/>
            <person name="Wang J."/>
            <person name="Hu T."/>
            <person name="Zhou J."/>
            <person name="Zhang Y."/>
            <person name="Zhao Y."/>
            <person name="Liu Y."/>
            <person name="Song Y."/>
            <person name="Tong Y."/>
            <person name="Lu Y."/>
            <person name="Yang J."/>
            <person name="Xu C."/>
            <person name="Jia M."/>
            <person name="Peters R.J."/>
            <person name="Huang L."/>
            <person name="Gao W."/>
        </authorList>
    </citation>
    <scope>NUCLEOTIDE SEQUENCE [LARGE SCALE GENOMIC DNA]</scope>
    <source>
        <strain evidence="9">cv. XIE 37</strain>
        <tissue evidence="8">Leaf</tissue>
    </source>
</reference>
<feature type="region of interest" description="Disordered" evidence="6">
    <location>
        <begin position="344"/>
        <end position="382"/>
    </location>
</feature>
<comment type="caution">
    <text evidence="8">The sequence shown here is derived from an EMBL/GenBank/DDBJ whole genome shotgun (WGS) entry which is preliminary data.</text>
</comment>
<dbReference type="AlphaFoldDB" id="A0A7J7D0N7"/>
<dbReference type="OrthoDB" id="689350at2759"/>
<evidence type="ECO:0000256" key="6">
    <source>
        <dbReference type="SAM" id="MobiDB-lite"/>
    </source>
</evidence>
<evidence type="ECO:0000256" key="3">
    <source>
        <dbReference type="ARBA" id="ARBA00023288"/>
    </source>
</evidence>
<evidence type="ECO:0000313" key="8">
    <source>
        <dbReference type="EMBL" id="KAF5739870.1"/>
    </source>
</evidence>
<dbReference type="CDD" id="cd00371">
    <property type="entry name" value="HMA"/>
    <property type="match status" value="1"/>
</dbReference>
<feature type="compositionally biased region" description="Basic and acidic residues" evidence="6">
    <location>
        <begin position="108"/>
        <end position="118"/>
    </location>
</feature>
<dbReference type="EMBL" id="JAAARO010000012">
    <property type="protein sequence ID" value="KAF5739870.1"/>
    <property type="molecule type" value="Genomic_DNA"/>
</dbReference>
<dbReference type="Proteomes" id="UP000593562">
    <property type="component" value="Unassembled WGS sequence"/>
</dbReference>
<name>A0A7J7D0N7_TRIWF</name>
<feature type="compositionally biased region" description="Basic residues" evidence="6">
    <location>
        <begin position="238"/>
        <end position="249"/>
    </location>
</feature>
<sequence>MAATTEAKGVKPEIKEGKTEPKEAKPESKDVTEENTEPPLKYKTWVLKVSIHCEGCKRKVKKILTNIDGVYTTNIDLRQQKVTVTGNVEAETLIKKLVKAGKHAELWPEKAVQKEKKQGKGKNKKQKEKEKQSDQESSEEGDIKERESEQPVQDSPKSSENGGTHKNFDGGNVNKTGEGGGATGKSGGQVKDPKPESKQSVTILVGNPSPAAEKKVVIGGGESEGGNVEKSGGGGSGGKKKKKKGHKGNKNVEEGVHSGDAPARTGSPSPPHGHSHSHVQGYGQPTFPHPANHIPPRHDVYQYPTHTHYYAPPVYAVNYNTAQPSSSHSASYYSAPPPYSYAYVHPSSTTESPPSDFDSYPPHRSESFEIFSDENPNACSVM</sequence>
<dbReference type="PROSITE" id="PS50846">
    <property type="entry name" value="HMA_2"/>
    <property type="match status" value="1"/>
</dbReference>
<dbReference type="GO" id="GO:0046872">
    <property type="term" value="F:metal ion binding"/>
    <property type="evidence" value="ECO:0007669"/>
    <property type="project" value="UniProtKB-KW"/>
</dbReference>
<dbReference type="FunFam" id="3.30.70.100:FF:000008">
    <property type="entry name" value="Copper transport protein ATOX1"/>
    <property type="match status" value="1"/>
</dbReference>
<gene>
    <name evidence="8" type="ORF">HS088_TW12G01081</name>
</gene>
<feature type="region of interest" description="Disordered" evidence="6">
    <location>
        <begin position="108"/>
        <end position="300"/>
    </location>
</feature>
<dbReference type="PANTHER" id="PTHR45868:SF69">
    <property type="entry name" value="HEAVY METAL-ASSOCIATED ISOPRENYLATED PLANT PROTEIN 35"/>
    <property type="match status" value="1"/>
</dbReference>
<evidence type="ECO:0000256" key="4">
    <source>
        <dbReference type="ARBA" id="ARBA00023289"/>
    </source>
</evidence>
<organism evidence="8 9">
    <name type="scientific">Tripterygium wilfordii</name>
    <name type="common">Thunder God vine</name>
    <dbReference type="NCBI Taxonomy" id="458696"/>
    <lineage>
        <taxon>Eukaryota</taxon>
        <taxon>Viridiplantae</taxon>
        <taxon>Streptophyta</taxon>
        <taxon>Embryophyta</taxon>
        <taxon>Tracheophyta</taxon>
        <taxon>Spermatophyta</taxon>
        <taxon>Magnoliopsida</taxon>
        <taxon>eudicotyledons</taxon>
        <taxon>Gunneridae</taxon>
        <taxon>Pentapetalae</taxon>
        <taxon>rosids</taxon>
        <taxon>fabids</taxon>
        <taxon>Celastrales</taxon>
        <taxon>Celastraceae</taxon>
        <taxon>Tripterygium</taxon>
    </lineage>
</organism>
<evidence type="ECO:0000256" key="1">
    <source>
        <dbReference type="ARBA" id="ARBA00022481"/>
    </source>
</evidence>
<dbReference type="PANTHER" id="PTHR45868">
    <property type="entry name" value="HEAVY METAL-ASSOCIATED ISOPRENYLATED PLANT PROTEIN 33-RELATED"/>
    <property type="match status" value="1"/>
</dbReference>
<dbReference type="InterPro" id="IPR006121">
    <property type="entry name" value="HMA_dom"/>
</dbReference>
<comment type="similarity">
    <text evidence="5">Belongs to the HIPP family.</text>
</comment>
<protein>
    <submittedName>
        <fullName evidence="8">Copper-transporting ATPase 1</fullName>
    </submittedName>
</protein>
<dbReference type="SUPFAM" id="SSF55008">
    <property type="entry name" value="HMA, heavy metal-associated domain"/>
    <property type="match status" value="1"/>
</dbReference>